<evidence type="ECO:0000313" key="7">
    <source>
        <dbReference type="Proteomes" id="UP001174909"/>
    </source>
</evidence>
<dbReference type="GO" id="GO:0020037">
    <property type="term" value="F:heme binding"/>
    <property type="evidence" value="ECO:0007669"/>
    <property type="project" value="TreeGrafter"/>
</dbReference>
<dbReference type="CDD" id="cd00907">
    <property type="entry name" value="Bacterioferritin"/>
    <property type="match status" value="1"/>
</dbReference>
<evidence type="ECO:0000256" key="1">
    <source>
        <dbReference type="ARBA" id="ARBA00022434"/>
    </source>
</evidence>
<reference evidence="6" key="1">
    <citation type="submission" date="2023-03" db="EMBL/GenBank/DDBJ databases">
        <authorList>
            <person name="Steffen K."/>
            <person name="Cardenas P."/>
        </authorList>
    </citation>
    <scope>NUCLEOTIDE SEQUENCE</scope>
</reference>
<dbReference type="Proteomes" id="UP001174909">
    <property type="component" value="Unassembled WGS sequence"/>
</dbReference>
<gene>
    <name evidence="6" type="ORF">GBAR_LOCUS10277</name>
</gene>
<keyword evidence="3" id="KW-0479">Metal-binding</keyword>
<name>A0AA35WK55_GEOBA</name>
<proteinExistence type="predicted"/>
<dbReference type="GO" id="GO:0004322">
    <property type="term" value="F:ferroxidase activity"/>
    <property type="evidence" value="ECO:0007669"/>
    <property type="project" value="TreeGrafter"/>
</dbReference>
<dbReference type="InterPro" id="IPR012347">
    <property type="entry name" value="Ferritin-like"/>
</dbReference>
<dbReference type="SUPFAM" id="SSF47240">
    <property type="entry name" value="Ferritin-like"/>
    <property type="match status" value="1"/>
</dbReference>
<dbReference type="GO" id="GO:0005829">
    <property type="term" value="C:cytosol"/>
    <property type="evidence" value="ECO:0007669"/>
    <property type="project" value="TreeGrafter"/>
</dbReference>
<dbReference type="InterPro" id="IPR009078">
    <property type="entry name" value="Ferritin-like_SF"/>
</dbReference>
<evidence type="ECO:0000313" key="6">
    <source>
        <dbReference type="EMBL" id="CAI8016782.1"/>
    </source>
</evidence>
<evidence type="ECO:0000259" key="5">
    <source>
        <dbReference type="PROSITE" id="PS50905"/>
    </source>
</evidence>
<keyword evidence="4" id="KW-0408">Iron</keyword>
<protein>
    <submittedName>
        <fullName evidence="6">Bacterioferritin</fullName>
    </submittedName>
</protein>
<evidence type="ECO:0000256" key="3">
    <source>
        <dbReference type="ARBA" id="ARBA00022723"/>
    </source>
</evidence>
<dbReference type="PANTHER" id="PTHR30295">
    <property type="entry name" value="BACTERIOFERRITIN"/>
    <property type="match status" value="1"/>
</dbReference>
<dbReference type="PRINTS" id="PR00601">
    <property type="entry name" value="BACFERRITIN"/>
</dbReference>
<dbReference type="Pfam" id="PF00210">
    <property type="entry name" value="Ferritin"/>
    <property type="match status" value="1"/>
</dbReference>
<dbReference type="GO" id="GO:0008199">
    <property type="term" value="F:ferric iron binding"/>
    <property type="evidence" value="ECO:0007669"/>
    <property type="project" value="InterPro"/>
</dbReference>
<dbReference type="PROSITE" id="PS50905">
    <property type="entry name" value="FERRITIN_LIKE"/>
    <property type="match status" value="1"/>
</dbReference>
<dbReference type="Gene3D" id="1.20.1260.10">
    <property type="match status" value="1"/>
</dbReference>
<dbReference type="InterPro" id="IPR002024">
    <property type="entry name" value="Bacterioferritin"/>
</dbReference>
<sequence length="158" mass="17731">MKAKEGVVERLNNILTIELTAINQYFIHSEMADNWGFPGVGKLFRTNSLSEMEDAQHLIRHILYLEGLPNLQRLNQVQVGESIKEDLELNLEAEKGAVDTLAEAITHCASVGDYTTRSILEGMIRDEEGHIDTLETQLEIISTIGIDLYLNQQIHGAE</sequence>
<dbReference type="AlphaFoldDB" id="A0AA35WK55"/>
<accession>A0AA35WK55</accession>
<dbReference type="NCBIfam" id="TIGR00754">
    <property type="entry name" value="bfr"/>
    <property type="match status" value="1"/>
</dbReference>
<evidence type="ECO:0000256" key="4">
    <source>
        <dbReference type="ARBA" id="ARBA00023004"/>
    </source>
</evidence>
<dbReference type="InterPro" id="IPR009040">
    <property type="entry name" value="Ferritin-like_diiron"/>
</dbReference>
<evidence type="ECO:0000256" key="2">
    <source>
        <dbReference type="ARBA" id="ARBA00022617"/>
    </source>
</evidence>
<dbReference type="EMBL" id="CASHTH010001562">
    <property type="protein sequence ID" value="CAI8016782.1"/>
    <property type="molecule type" value="Genomic_DNA"/>
</dbReference>
<dbReference type="InterPro" id="IPR008331">
    <property type="entry name" value="Ferritin_DPS_dom"/>
</dbReference>
<keyword evidence="7" id="KW-1185">Reference proteome</keyword>
<keyword evidence="1" id="KW-0409">Iron storage</keyword>
<dbReference type="PIRSF" id="PIRSF002560">
    <property type="entry name" value="Bacterioferritin"/>
    <property type="match status" value="1"/>
</dbReference>
<dbReference type="GO" id="GO:0006879">
    <property type="term" value="P:intracellular iron ion homeostasis"/>
    <property type="evidence" value="ECO:0007669"/>
    <property type="project" value="UniProtKB-KW"/>
</dbReference>
<keyword evidence="2" id="KW-0349">Heme</keyword>
<organism evidence="6 7">
    <name type="scientific">Geodia barretti</name>
    <name type="common">Barrett's horny sponge</name>
    <dbReference type="NCBI Taxonomy" id="519541"/>
    <lineage>
        <taxon>Eukaryota</taxon>
        <taxon>Metazoa</taxon>
        <taxon>Porifera</taxon>
        <taxon>Demospongiae</taxon>
        <taxon>Heteroscleromorpha</taxon>
        <taxon>Tetractinellida</taxon>
        <taxon>Astrophorina</taxon>
        <taxon>Geodiidae</taxon>
        <taxon>Geodia</taxon>
    </lineage>
</organism>
<dbReference type="GO" id="GO:0006826">
    <property type="term" value="P:iron ion transport"/>
    <property type="evidence" value="ECO:0007669"/>
    <property type="project" value="InterPro"/>
</dbReference>
<comment type="caution">
    <text evidence="6">The sequence shown here is derived from an EMBL/GenBank/DDBJ whole genome shotgun (WGS) entry which is preliminary data.</text>
</comment>
<dbReference type="PANTHER" id="PTHR30295:SF0">
    <property type="entry name" value="BACTERIOFERRITIN"/>
    <property type="match status" value="1"/>
</dbReference>
<feature type="domain" description="Ferritin-like diiron" evidence="5">
    <location>
        <begin position="1"/>
        <end position="145"/>
    </location>
</feature>